<sequence length="196" mass="22244">MVGGPRKKETTFRIKPCKANDFTSVTIAASDVKHYHDMFQELDLDNSGYIGRNELSKNLQNHMSKDAQKFLSDYIAHLDANQDGKVSFKEMISCLFPGGKDSQYDKITKITLPGQTEVKRTVLGKLTQEDKDDFEELFGLYDLDESGHVDIFEFKDGIARTGLMDIELCDTVFETMDINQDGQVGIREFLLFFASM</sequence>
<evidence type="ECO:0000256" key="3">
    <source>
        <dbReference type="ARBA" id="ARBA00022837"/>
    </source>
</evidence>
<dbReference type="GO" id="GO:0005509">
    <property type="term" value="F:calcium ion binding"/>
    <property type="evidence" value="ECO:0007669"/>
    <property type="project" value="InterPro"/>
</dbReference>
<keyword evidence="2" id="KW-0677">Repeat</keyword>
<dbReference type="EMBL" id="CP151512">
    <property type="protein sequence ID" value="WZN65347.1"/>
    <property type="molecule type" value="Genomic_DNA"/>
</dbReference>
<keyword evidence="6" id="KW-1185">Reference proteome</keyword>
<dbReference type="PROSITE" id="PS00018">
    <property type="entry name" value="EF_HAND_1"/>
    <property type="match status" value="4"/>
</dbReference>
<dbReference type="Proteomes" id="UP001472866">
    <property type="component" value="Chromosome 12"/>
</dbReference>
<dbReference type="InterPro" id="IPR011992">
    <property type="entry name" value="EF-hand-dom_pair"/>
</dbReference>
<dbReference type="InterPro" id="IPR002048">
    <property type="entry name" value="EF_hand_dom"/>
</dbReference>
<dbReference type="CDD" id="cd00051">
    <property type="entry name" value="EFh"/>
    <property type="match status" value="2"/>
</dbReference>
<feature type="domain" description="EF-hand" evidence="4">
    <location>
        <begin position="129"/>
        <end position="164"/>
    </location>
</feature>
<dbReference type="Pfam" id="PF13202">
    <property type="entry name" value="EF-hand_5"/>
    <property type="match status" value="2"/>
</dbReference>
<protein>
    <recommendedName>
        <fullName evidence="4">EF-hand domain-containing protein</fullName>
    </recommendedName>
</protein>
<keyword evidence="3" id="KW-0106">Calcium</keyword>
<evidence type="ECO:0000256" key="1">
    <source>
        <dbReference type="ARBA" id="ARBA00022723"/>
    </source>
</evidence>
<dbReference type="AlphaFoldDB" id="A0AAX4PG21"/>
<dbReference type="SUPFAM" id="SSF47473">
    <property type="entry name" value="EF-hand"/>
    <property type="match status" value="1"/>
</dbReference>
<feature type="domain" description="EF-hand" evidence="4">
    <location>
        <begin position="66"/>
        <end position="101"/>
    </location>
</feature>
<organism evidence="5 6">
    <name type="scientific">Chloropicon roscoffensis</name>
    <dbReference type="NCBI Taxonomy" id="1461544"/>
    <lineage>
        <taxon>Eukaryota</taxon>
        <taxon>Viridiplantae</taxon>
        <taxon>Chlorophyta</taxon>
        <taxon>Chloropicophyceae</taxon>
        <taxon>Chloropicales</taxon>
        <taxon>Chloropicaceae</taxon>
        <taxon>Chloropicon</taxon>
    </lineage>
</organism>
<dbReference type="PROSITE" id="PS50222">
    <property type="entry name" value="EF_HAND_2"/>
    <property type="match status" value="4"/>
</dbReference>
<evidence type="ECO:0000313" key="5">
    <source>
        <dbReference type="EMBL" id="WZN65347.1"/>
    </source>
</evidence>
<feature type="domain" description="EF-hand" evidence="4">
    <location>
        <begin position="30"/>
        <end position="65"/>
    </location>
</feature>
<dbReference type="PANTHER" id="PTHR45942">
    <property type="entry name" value="PROTEIN PHOSPATASE 3 REGULATORY SUBUNIT B ALPHA ISOFORM TYPE 1"/>
    <property type="match status" value="1"/>
</dbReference>
<evidence type="ECO:0000256" key="2">
    <source>
        <dbReference type="ARBA" id="ARBA00022737"/>
    </source>
</evidence>
<dbReference type="Gene3D" id="1.10.238.10">
    <property type="entry name" value="EF-hand"/>
    <property type="match status" value="2"/>
</dbReference>
<evidence type="ECO:0000313" key="6">
    <source>
        <dbReference type="Proteomes" id="UP001472866"/>
    </source>
</evidence>
<dbReference type="Pfam" id="PF13499">
    <property type="entry name" value="EF-hand_7"/>
    <property type="match status" value="1"/>
</dbReference>
<keyword evidence="1" id="KW-0479">Metal-binding</keyword>
<gene>
    <name evidence="5" type="ORF">HKI87_12g69050</name>
</gene>
<dbReference type="SMART" id="SM00054">
    <property type="entry name" value="EFh"/>
    <property type="match status" value="4"/>
</dbReference>
<evidence type="ECO:0000259" key="4">
    <source>
        <dbReference type="PROSITE" id="PS50222"/>
    </source>
</evidence>
<name>A0AAX4PG21_9CHLO</name>
<proteinExistence type="predicted"/>
<dbReference type="InterPro" id="IPR018247">
    <property type="entry name" value="EF_Hand_1_Ca_BS"/>
</dbReference>
<reference evidence="5 6" key="1">
    <citation type="submission" date="2024-03" db="EMBL/GenBank/DDBJ databases">
        <title>Complete genome sequence of the green alga Chloropicon roscoffensis RCC1871.</title>
        <authorList>
            <person name="Lemieux C."/>
            <person name="Pombert J.-F."/>
            <person name="Otis C."/>
            <person name="Turmel M."/>
        </authorList>
    </citation>
    <scope>NUCLEOTIDE SEQUENCE [LARGE SCALE GENOMIC DNA]</scope>
    <source>
        <strain evidence="5 6">RCC1871</strain>
    </source>
</reference>
<accession>A0AAX4PG21</accession>
<feature type="domain" description="EF-hand" evidence="4">
    <location>
        <begin position="165"/>
        <end position="196"/>
    </location>
</feature>